<evidence type="ECO:0000313" key="2">
    <source>
        <dbReference type="Proteomes" id="UP000009096"/>
    </source>
</evidence>
<sequence length="137" mass="15244">MGSRHGSLDTLKILLGRYYIFIKPVGRTDLDGRCCRVLNEAAHGGHLEVVKLLLDHPLLQADVHYNTNGFTPIMVAAEASYRKDNLGKKEAVIIFLLDRGARVSDAEYIWGSSLDPRTGEYTKKQMPILTALNFAAE</sequence>
<dbReference type="EMBL" id="DS022264">
    <property type="protein sequence ID" value="EWG55414.1"/>
    <property type="molecule type" value="Genomic_DNA"/>
</dbReference>
<proteinExistence type="predicted"/>
<dbReference type="KEGG" id="fvr:FVEG_13417"/>
<dbReference type="Pfam" id="PF12796">
    <property type="entry name" value="Ank_2"/>
    <property type="match status" value="1"/>
</dbReference>
<dbReference type="Proteomes" id="UP000009096">
    <property type="component" value="Chromosome 8"/>
</dbReference>
<accession>W7N6W4</accession>
<dbReference type="Gene3D" id="1.25.40.20">
    <property type="entry name" value="Ankyrin repeat-containing domain"/>
    <property type="match status" value="1"/>
</dbReference>
<dbReference type="SUPFAM" id="SSF48403">
    <property type="entry name" value="Ankyrin repeat"/>
    <property type="match status" value="1"/>
</dbReference>
<keyword evidence="2" id="KW-1185">Reference proteome</keyword>
<evidence type="ECO:0000313" key="1">
    <source>
        <dbReference type="EMBL" id="EWG55414.1"/>
    </source>
</evidence>
<protein>
    <submittedName>
        <fullName evidence="1">Uncharacterized protein</fullName>
    </submittedName>
</protein>
<gene>
    <name evidence="1" type="ORF">FVEG_13417</name>
</gene>
<name>W7N6W4_GIBM7</name>
<dbReference type="RefSeq" id="XP_018761605.1">
    <property type="nucleotide sequence ID" value="XM_018902790.1"/>
</dbReference>
<reference evidence="1 2" key="1">
    <citation type="journal article" date="2010" name="Nature">
        <title>Comparative genomics reveals mobile pathogenicity chromosomes in Fusarium.</title>
        <authorList>
            <person name="Ma L.J."/>
            <person name="van der Does H.C."/>
            <person name="Borkovich K.A."/>
            <person name="Coleman J.J."/>
            <person name="Daboussi M.J."/>
            <person name="Di Pietro A."/>
            <person name="Dufresne M."/>
            <person name="Freitag M."/>
            <person name="Grabherr M."/>
            <person name="Henrissat B."/>
            <person name="Houterman P.M."/>
            <person name="Kang S."/>
            <person name="Shim W.B."/>
            <person name="Woloshuk C."/>
            <person name="Xie X."/>
            <person name="Xu J.R."/>
            <person name="Antoniw J."/>
            <person name="Baker S.E."/>
            <person name="Bluhm B.H."/>
            <person name="Breakspear A."/>
            <person name="Brown D.W."/>
            <person name="Butchko R.A."/>
            <person name="Chapman S."/>
            <person name="Coulson R."/>
            <person name="Coutinho P.M."/>
            <person name="Danchin E.G."/>
            <person name="Diener A."/>
            <person name="Gale L.R."/>
            <person name="Gardiner D.M."/>
            <person name="Goff S."/>
            <person name="Hammond-Kosack K.E."/>
            <person name="Hilburn K."/>
            <person name="Hua-Van A."/>
            <person name="Jonkers W."/>
            <person name="Kazan K."/>
            <person name="Kodira C.D."/>
            <person name="Koehrsen M."/>
            <person name="Kumar L."/>
            <person name="Lee Y.H."/>
            <person name="Li L."/>
            <person name="Manners J.M."/>
            <person name="Miranda-Saavedra D."/>
            <person name="Mukherjee M."/>
            <person name="Park G."/>
            <person name="Park J."/>
            <person name="Park S.Y."/>
            <person name="Proctor R.H."/>
            <person name="Regev A."/>
            <person name="Ruiz-Roldan M.C."/>
            <person name="Sain D."/>
            <person name="Sakthikumar S."/>
            <person name="Sykes S."/>
            <person name="Schwartz D.C."/>
            <person name="Turgeon B.G."/>
            <person name="Wapinski I."/>
            <person name="Yoder O."/>
            <person name="Young S."/>
            <person name="Zeng Q."/>
            <person name="Zhou S."/>
            <person name="Galagan J."/>
            <person name="Cuomo C.A."/>
            <person name="Kistler H.C."/>
            <person name="Rep M."/>
        </authorList>
    </citation>
    <scope>NUCLEOTIDE SEQUENCE [LARGE SCALE GENOMIC DNA]</scope>
    <source>
        <strain evidence="2">M3125 / FGSC 7600</strain>
    </source>
</reference>
<dbReference type="SMART" id="SM00248">
    <property type="entry name" value="ANK"/>
    <property type="match status" value="2"/>
</dbReference>
<dbReference type="InterPro" id="IPR002110">
    <property type="entry name" value="Ankyrin_rpt"/>
</dbReference>
<organism evidence="1 2">
    <name type="scientific">Gibberella moniliformis (strain M3125 / FGSC 7600)</name>
    <name type="common">Maize ear and stalk rot fungus</name>
    <name type="synonym">Fusarium verticillioides</name>
    <dbReference type="NCBI Taxonomy" id="334819"/>
    <lineage>
        <taxon>Eukaryota</taxon>
        <taxon>Fungi</taxon>
        <taxon>Dikarya</taxon>
        <taxon>Ascomycota</taxon>
        <taxon>Pezizomycotina</taxon>
        <taxon>Sordariomycetes</taxon>
        <taxon>Hypocreomycetidae</taxon>
        <taxon>Hypocreales</taxon>
        <taxon>Nectriaceae</taxon>
        <taxon>Fusarium</taxon>
        <taxon>Fusarium fujikuroi species complex</taxon>
    </lineage>
</organism>
<dbReference type="EMBL" id="CM000585">
    <property type="protein sequence ID" value="EWG55414.1"/>
    <property type="molecule type" value="Genomic_DNA"/>
</dbReference>
<dbReference type="AlphaFoldDB" id="W7N6W4"/>
<dbReference type="InterPro" id="IPR036770">
    <property type="entry name" value="Ankyrin_rpt-contain_sf"/>
</dbReference>
<dbReference type="VEuPathDB" id="FungiDB:FVEG_13417"/>
<dbReference type="GeneID" id="30070771"/>